<reference evidence="1" key="1">
    <citation type="journal article" date="2020" name="Nature">
        <title>Giant virus diversity and host interactions through global metagenomics.</title>
        <authorList>
            <person name="Schulz F."/>
            <person name="Roux S."/>
            <person name="Paez-Espino D."/>
            <person name="Jungbluth S."/>
            <person name="Walsh D.A."/>
            <person name="Denef V.J."/>
            <person name="McMahon K.D."/>
            <person name="Konstantinidis K.T."/>
            <person name="Eloe-Fadrosh E.A."/>
            <person name="Kyrpides N.C."/>
            <person name="Woyke T."/>
        </authorList>
    </citation>
    <scope>NUCLEOTIDE SEQUENCE</scope>
    <source>
        <strain evidence="1">GVMAG-S-1101169-75</strain>
    </source>
</reference>
<sequence>MARTLKKTQEEADRLSRIADNYIAIMEAIEQQKAVQMKQERLRAEKAKKTLQRIRAGKSIRANTPYEHDLDLYERNAIHRFNKYSGKTVKPYADLSYSPSLTFEYLISLLPFIYSPHTSEKGVRIWLEQIYSLQPPPSKEGTLLNIHLPVTAGSLHDYGVLVNQELNEQVPEPTIDFLQGNVPHITIAMMSFITNKVDILKNLIREYVLETPIVISGWARPVTPPGGPVSPYGMIWTIEDGGSIQRILDRLFPVIREFVHPSAFTFIPPWLKFSKIDQIKEKLRSIHTCGSANITLFEPHLTVCHTKTPQAWNTLPVTNPPLHPVPQIIEHIDIQKARVQNGSVIPNSLK</sequence>
<protein>
    <submittedName>
        <fullName evidence="1">Uncharacterized protein</fullName>
    </submittedName>
</protein>
<name>A0A6C0K482_9ZZZZ</name>
<dbReference type="EMBL" id="MN740793">
    <property type="protein sequence ID" value="QHU11961.1"/>
    <property type="molecule type" value="Genomic_DNA"/>
</dbReference>
<evidence type="ECO:0000313" key="1">
    <source>
        <dbReference type="EMBL" id="QHU11961.1"/>
    </source>
</evidence>
<accession>A0A6C0K482</accession>
<dbReference type="AlphaFoldDB" id="A0A6C0K482"/>
<proteinExistence type="predicted"/>
<organism evidence="1">
    <name type="scientific">viral metagenome</name>
    <dbReference type="NCBI Taxonomy" id="1070528"/>
    <lineage>
        <taxon>unclassified sequences</taxon>
        <taxon>metagenomes</taxon>
        <taxon>organismal metagenomes</taxon>
    </lineage>
</organism>